<reference evidence="2 3" key="1">
    <citation type="submission" date="2019-12" db="EMBL/GenBank/DDBJ databases">
        <authorList>
            <person name="Alioto T."/>
            <person name="Alioto T."/>
            <person name="Gomez Garrido J."/>
        </authorList>
    </citation>
    <scope>NUCLEOTIDE SEQUENCE [LARGE SCALE GENOMIC DNA]</scope>
</reference>
<accession>A0A8S0QYA9</accession>
<organism evidence="2 3">
    <name type="scientific">Olea europaea subsp. europaea</name>
    <dbReference type="NCBI Taxonomy" id="158383"/>
    <lineage>
        <taxon>Eukaryota</taxon>
        <taxon>Viridiplantae</taxon>
        <taxon>Streptophyta</taxon>
        <taxon>Embryophyta</taxon>
        <taxon>Tracheophyta</taxon>
        <taxon>Spermatophyta</taxon>
        <taxon>Magnoliopsida</taxon>
        <taxon>eudicotyledons</taxon>
        <taxon>Gunneridae</taxon>
        <taxon>Pentapetalae</taxon>
        <taxon>asterids</taxon>
        <taxon>lamiids</taxon>
        <taxon>Lamiales</taxon>
        <taxon>Oleaceae</taxon>
        <taxon>Oleeae</taxon>
        <taxon>Olea</taxon>
    </lineage>
</organism>
<feature type="region of interest" description="Disordered" evidence="1">
    <location>
        <begin position="1"/>
        <end position="59"/>
    </location>
</feature>
<dbReference type="Proteomes" id="UP000594638">
    <property type="component" value="Unassembled WGS sequence"/>
</dbReference>
<dbReference type="EMBL" id="CACTIH010001991">
    <property type="protein sequence ID" value="CAA2970994.1"/>
    <property type="molecule type" value="Genomic_DNA"/>
</dbReference>
<name>A0A8S0QYA9_OLEEU</name>
<dbReference type="Gramene" id="OE9A104418T1">
    <property type="protein sequence ID" value="OE9A104418C1"/>
    <property type="gene ID" value="OE9A104418"/>
</dbReference>
<evidence type="ECO:0000313" key="2">
    <source>
        <dbReference type="EMBL" id="CAA2970994.1"/>
    </source>
</evidence>
<feature type="compositionally biased region" description="Basic and acidic residues" evidence="1">
    <location>
        <begin position="23"/>
        <end position="35"/>
    </location>
</feature>
<keyword evidence="3" id="KW-1185">Reference proteome</keyword>
<feature type="compositionally biased region" description="Basic residues" evidence="1">
    <location>
        <begin position="36"/>
        <end position="45"/>
    </location>
</feature>
<protein>
    <submittedName>
        <fullName evidence="2">Uncharacterized protein</fullName>
    </submittedName>
</protein>
<gene>
    <name evidence="2" type="ORF">OLEA9_A104418</name>
</gene>
<proteinExistence type="predicted"/>
<dbReference type="AlphaFoldDB" id="A0A8S0QYA9"/>
<sequence length="114" mass="12767">MSTTHRKIVAYSPTEDTEIASIPEREAVSPHPRDAGKKRHPKSCRAFKYGGSQGRGGGIVSIAHKETSGRCRITHPRDTESRASTHDDNYSRICRSLSVTTKNRIPVLLLWVWL</sequence>
<evidence type="ECO:0000256" key="1">
    <source>
        <dbReference type="SAM" id="MobiDB-lite"/>
    </source>
</evidence>
<comment type="caution">
    <text evidence="2">The sequence shown here is derived from an EMBL/GenBank/DDBJ whole genome shotgun (WGS) entry which is preliminary data.</text>
</comment>
<evidence type="ECO:0000313" key="3">
    <source>
        <dbReference type="Proteomes" id="UP000594638"/>
    </source>
</evidence>